<accession>A0A182XTX4</accession>
<dbReference type="Proteomes" id="UP000076407">
    <property type="component" value="Unassembled WGS sequence"/>
</dbReference>
<evidence type="ECO:0000313" key="1">
    <source>
        <dbReference type="EnsemblMetazoa" id="AQUA015255-PA"/>
    </source>
</evidence>
<keyword evidence="2" id="KW-1185">Reference proteome</keyword>
<evidence type="ECO:0000313" key="2">
    <source>
        <dbReference type="Proteomes" id="UP000076407"/>
    </source>
</evidence>
<proteinExistence type="predicted"/>
<dbReference type="AlphaFoldDB" id="A0A182XTX4"/>
<dbReference type="VEuPathDB" id="VectorBase:AQUA015255"/>
<name>A0A182XTX4_ANOQN</name>
<protein>
    <submittedName>
        <fullName evidence="1">Uncharacterized protein</fullName>
    </submittedName>
</protein>
<dbReference type="EnsemblMetazoa" id="AQUA015255-RA">
    <property type="protein sequence ID" value="AQUA015255-PA"/>
    <property type="gene ID" value="AQUA015255"/>
</dbReference>
<reference evidence="1" key="1">
    <citation type="submission" date="2020-05" db="UniProtKB">
        <authorList>
            <consortium name="EnsemblMetazoa"/>
        </authorList>
    </citation>
    <scope>IDENTIFICATION</scope>
    <source>
        <strain evidence="1">SANGQUA</strain>
    </source>
</reference>
<organism evidence="1 2">
    <name type="scientific">Anopheles quadriannulatus</name>
    <name type="common">Mosquito</name>
    <dbReference type="NCBI Taxonomy" id="34691"/>
    <lineage>
        <taxon>Eukaryota</taxon>
        <taxon>Metazoa</taxon>
        <taxon>Ecdysozoa</taxon>
        <taxon>Arthropoda</taxon>
        <taxon>Hexapoda</taxon>
        <taxon>Insecta</taxon>
        <taxon>Pterygota</taxon>
        <taxon>Neoptera</taxon>
        <taxon>Endopterygota</taxon>
        <taxon>Diptera</taxon>
        <taxon>Nematocera</taxon>
        <taxon>Culicoidea</taxon>
        <taxon>Culicidae</taxon>
        <taxon>Anophelinae</taxon>
        <taxon>Anopheles</taxon>
    </lineage>
</organism>
<sequence length="68" mass="7614">MGGVKKRSICSLISFGVQIVPSKFSARPPNGEDKMMPAHCWGYLRQAVLIFCFGHRFTISQKLDGKNK</sequence>